<reference evidence="2" key="1">
    <citation type="journal article" date="2019" name="Int. J. Syst. Evol. Microbiol.">
        <title>The Global Catalogue of Microorganisms (GCM) 10K type strain sequencing project: providing services to taxonomists for standard genome sequencing and annotation.</title>
        <authorList>
            <consortium name="The Broad Institute Genomics Platform"/>
            <consortium name="The Broad Institute Genome Sequencing Center for Infectious Disease"/>
            <person name="Wu L."/>
            <person name="Ma J."/>
        </authorList>
    </citation>
    <scope>NUCLEOTIDE SEQUENCE [LARGE SCALE GENOMIC DNA]</scope>
    <source>
        <strain evidence="2">CGMCC 4.7304</strain>
    </source>
</reference>
<gene>
    <name evidence="1" type="ORF">ACFP1Z_13900</name>
</gene>
<protein>
    <submittedName>
        <fullName evidence="1">Uncharacterized protein</fullName>
    </submittedName>
</protein>
<evidence type="ECO:0000313" key="2">
    <source>
        <dbReference type="Proteomes" id="UP001596083"/>
    </source>
</evidence>
<name>A0ABW0Z4C0_9ACTN</name>
<sequence length="65" mass="6697">MDELSARFTGGDAALSGGVRAAWREDPGVLSGHALTPAEAGTWRDLAEYVERARAAATAGEPAGR</sequence>
<dbReference type="Proteomes" id="UP001596083">
    <property type="component" value="Unassembled WGS sequence"/>
</dbReference>
<dbReference type="EMBL" id="JBHSPB010000007">
    <property type="protein sequence ID" value="MFC5721260.1"/>
    <property type="molecule type" value="Genomic_DNA"/>
</dbReference>
<proteinExistence type="predicted"/>
<dbReference type="RefSeq" id="WP_390316492.1">
    <property type="nucleotide sequence ID" value="NZ_JBHSPB010000007.1"/>
</dbReference>
<organism evidence="1 2">
    <name type="scientific">Streptomyces gamaensis</name>
    <dbReference type="NCBI Taxonomy" id="1763542"/>
    <lineage>
        <taxon>Bacteria</taxon>
        <taxon>Bacillati</taxon>
        <taxon>Actinomycetota</taxon>
        <taxon>Actinomycetes</taxon>
        <taxon>Kitasatosporales</taxon>
        <taxon>Streptomycetaceae</taxon>
        <taxon>Streptomyces</taxon>
    </lineage>
</organism>
<keyword evidence="2" id="KW-1185">Reference proteome</keyword>
<evidence type="ECO:0000313" key="1">
    <source>
        <dbReference type="EMBL" id="MFC5721260.1"/>
    </source>
</evidence>
<comment type="caution">
    <text evidence="1">The sequence shown here is derived from an EMBL/GenBank/DDBJ whole genome shotgun (WGS) entry which is preliminary data.</text>
</comment>
<accession>A0ABW0Z4C0</accession>